<evidence type="ECO:0000259" key="7">
    <source>
        <dbReference type="SMART" id="SM00739"/>
    </source>
</evidence>
<dbReference type="EMBL" id="JNUP01000072">
    <property type="protein sequence ID" value="KGE70679.1"/>
    <property type="molecule type" value="Genomic_DNA"/>
</dbReference>
<dbReference type="GO" id="GO:0006412">
    <property type="term" value="P:translation"/>
    <property type="evidence" value="ECO:0007669"/>
    <property type="project" value="UniProtKB-UniRule"/>
</dbReference>
<comment type="subunit">
    <text evidence="5">Part of the 50S ribosomal subunit.</text>
</comment>
<dbReference type="GO" id="GO:0019843">
    <property type="term" value="F:rRNA binding"/>
    <property type="evidence" value="ECO:0007669"/>
    <property type="project" value="UniProtKB-UniRule"/>
</dbReference>
<proteinExistence type="inferred from homology"/>
<dbReference type="InterPro" id="IPR005825">
    <property type="entry name" value="Ribosomal_uL24_CS"/>
</dbReference>
<keyword evidence="5" id="KW-0694">RNA-binding</keyword>
<evidence type="ECO:0000256" key="5">
    <source>
        <dbReference type="HAMAP-Rule" id="MF_01326"/>
    </source>
</evidence>
<dbReference type="Pfam" id="PF17136">
    <property type="entry name" value="ribosomal_L24"/>
    <property type="match status" value="1"/>
</dbReference>
<dbReference type="AlphaFoldDB" id="A0A098QSD8"/>
<dbReference type="SUPFAM" id="SSF50104">
    <property type="entry name" value="Translation proteins SH3-like domain"/>
    <property type="match status" value="1"/>
</dbReference>
<dbReference type="eggNOG" id="COG0198">
    <property type="taxonomic scope" value="Bacteria"/>
</dbReference>
<dbReference type="InterPro" id="IPR041988">
    <property type="entry name" value="Ribosomal_uL24_KOW"/>
</dbReference>
<gene>
    <name evidence="5" type="primary">rplX</name>
    <name evidence="8" type="ORF">DC28_14300</name>
</gene>
<keyword evidence="2 5" id="KW-0689">Ribosomal protein</keyword>
<dbReference type="CDD" id="cd06089">
    <property type="entry name" value="KOW_RPL26"/>
    <property type="match status" value="1"/>
</dbReference>
<keyword evidence="9" id="KW-1185">Reference proteome</keyword>
<evidence type="ECO:0000256" key="2">
    <source>
        <dbReference type="ARBA" id="ARBA00022980"/>
    </source>
</evidence>
<keyword evidence="5" id="KW-0699">rRNA-binding</keyword>
<feature type="domain" description="KOW" evidence="7">
    <location>
        <begin position="10"/>
        <end position="37"/>
    </location>
</feature>
<dbReference type="InterPro" id="IPR003256">
    <property type="entry name" value="Ribosomal_uL24"/>
</dbReference>
<dbReference type="HAMAP" id="MF_01326_B">
    <property type="entry name" value="Ribosomal_uL24_B"/>
    <property type="match status" value="1"/>
</dbReference>
<comment type="caution">
    <text evidence="8">The sequence shown here is derived from an EMBL/GenBank/DDBJ whole genome shotgun (WGS) entry which is preliminary data.</text>
</comment>
<dbReference type="SMART" id="SM00739">
    <property type="entry name" value="KOW"/>
    <property type="match status" value="1"/>
</dbReference>
<dbReference type="Pfam" id="PF00467">
    <property type="entry name" value="KOW"/>
    <property type="match status" value="1"/>
</dbReference>
<dbReference type="GO" id="GO:1990904">
    <property type="term" value="C:ribonucleoprotein complex"/>
    <property type="evidence" value="ECO:0007669"/>
    <property type="project" value="UniProtKB-KW"/>
</dbReference>
<evidence type="ECO:0000256" key="3">
    <source>
        <dbReference type="ARBA" id="ARBA00023274"/>
    </source>
</evidence>
<evidence type="ECO:0000313" key="8">
    <source>
        <dbReference type="EMBL" id="KGE70679.1"/>
    </source>
</evidence>
<dbReference type="RefSeq" id="WP_037550018.1">
    <property type="nucleotide sequence ID" value="NZ_JNUP01000072.1"/>
</dbReference>
<dbReference type="Proteomes" id="UP000029692">
    <property type="component" value="Unassembled WGS sequence"/>
</dbReference>
<evidence type="ECO:0000256" key="1">
    <source>
        <dbReference type="ARBA" id="ARBA00010618"/>
    </source>
</evidence>
<dbReference type="OrthoDB" id="9807419at2"/>
<sequence length="108" mass="11920">MQNKTTVNTKLKKNDLVMVVSGKEKGKTGRILKLDLNKGRVIVEGVNMVKKAVRRKDQNDRGGIMEIEGSIHISNVMAVDKSGKPTRLTFTLDNGKKVRTSVRTGEAL</sequence>
<comment type="similarity">
    <text evidence="1 5 6">Belongs to the universal ribosomal protein uL24 family.</text>
</comment>
<reference evidence="8 9" key="1">
    <citation type="submission" date="2014-05" db="EMBL/GenBank/DDBJ databases">
        <title>De novo Genome Sequence of Spirocheata sp.</title>
        <authorList>
            <person name="Shivani Y."/>
            <person name="Subhash Y."/>
            <person name="Tushar L."/>
            <person name="Sasikala C."/>
            <person name="Ramana C.V."/>
        </authorList>
    </citation>
    <scope>NUCLEOTIDE SEQUENCE [LARGE SCALE GENOMIC DNA]</scope>
    <source>
        <strain evidence="8 9">JC230</strain>
    </source>
</reference>
<keyword evidence="3 5" id="KW-0687">Ribonucleoprotein</keyword>
<evidence type="ECO:0000313" key="9">
    <source>
        <dbReference type="Proteomes" id="UP000029692"/>
    </source>
</evidence>
<dbReference type="InterPro" id="IPR008991">
    <property type="entry name" value="Translation_prot_SH3-like_sf"/>
</dbReference>
<comment type="function">
    <text evidence="5">One of the proteins that surrounds the polypeptide exit tunnel on the outside of the subunit.</text>
</comment>
<dbReference type="GO" id="GO:0003735">
    <property type="term" value="F:structural constituent of ribosome"/>
    <property type="evidence" value="ECO:0007669"/>
    <property type="project" value="InterPro"/>
</dbReference>
<dbReference type="InterPro" id="IPR014722">
    <property type="entry name" value="Rib_uL2_dom2"/>
</dbReference>
<dbReference type="InterPro" id="IPR057264">
    <property type="entry name" value="Ribosomal_uL24_C"/>
</dbReference>
<dbReference type="InterPro" id="IPR005824">
    <property type="entry name" value="KOW"/>
</dbReference>
<dbReference type="NCBIfam" id="TIGR01079">
    <property type="entry name" value="rplX_bact"/>
    <property type="match status" value="1"/>
</dbReference>
<dbReference type="PANTHER" id="PTHR12903">
    <property type="entry name" value="MITOCHONDRIAL RIBOSOMAL PROTEIN L24"/>
    <property type="match status" value="1"/>
</dbReference>
<dbReference type="PROSITE" id="PS01108">
    <property type="entry name" value="RIBOSOMAL_L24"/>
    <property type="match status" value="1"/>
</dbReference>
<protein>
    <recommendedName>
        <fullName evidence="4 5">Large ribosomal subunit protein uL24</fullName>
    </recommendedName>
</protein>
<comment type="function">
    <text evidence="5">One of two assembly initiator proteins, it binds directly to the 5'-end of the 23S rRNA, where it nucleates assembly of the 50S subunit.</text>
</comment>
<organism evidence="8 9">
    <name type="scientific">Spirochaeta lutea</name>
    <dbReference type="NCBI Taxonomy" id="1480694"/>
    <lineage>
        <taxon>Bacteria</taxon>
        <taxon>Pseudomonadati</taxon>
        <taxon>Spirochaetota</taxon>
        <taxon>Spirochaetia</taxon>
        <taxon>Spirochaetales</taxon>
        <taxon>Spirochaetaceae</taxon>
        <taxon>Spirochaeta</taxon>
    </lineage>
</organism>
<dbReference type="STRING" id="1480694.DC28_14300"/>
<name>A0A098QSD8_9SPIO</name>
<dbReference type="Gene3D" id="2.30.30.30">
    <property type="match status" value="1"/>
</dbReference>
<evidence type="ECO:0000256" key="6">
    <source>
        <dbReference type="RuleBase" id="RU003477"/>
    </source>
</evidence>
<accession>A0A098QSD8</accession>
<evidence type="ECO:0000256" key="4">
    <source>
        <dbReference type="ARBA" id="ARBA00035206"/>
    </source>
</evidence>
<dbReference type="GO" id="GO:0005840">
    <property type="term" value="C:ribosome"/>
    <property type="evidence" value="ECO:0007669"/>
    <property type="project" value="UniProtKB-KW"/>
</dbReference>